<organism evidence="1 2">
    <name type="scientific">Thermosediminibacter oceani (strain ATCC BAA-1034 / DSM 16646 / JW/IW-1228P)</name>
    <dbReference type="NCBI Taxonomy" id="555079"/>
    <lineage>
        <taxon>Bacteria</taxon>
        <taxon>Bacillati</taxon>
        <taxon>Bacillota</taxon>
        <taxon>Clostridia</taxon>
        <taxon>Thermosediminibacterales</taxon>
        <taxon>Thermosediminibacteraceae</taxon>
        <taxon>Thermosediminibacter</taxon>
    </lineage>
</organism>
<name>D9S2X3_THEOJ</name>
<evidence type="ECO:0000313" key="2">
    <source>
        <dbReference type="Proteomes" id="UP000000272"/>
    </source>
</evidence>
<dbReference type="OrthoDB" id="2973268at2"/>
<dbReference type="STRING" id="555079.Toce_0988"/>
<dbReference type="AlphaFoldDB" id="D9S2X3"/>
<accession>D9S2X3</accession>
<gene>
    <name evidence="1" type="ordered locus">Toce_0988</name>
</gene>
<dbReference type="KEGG" id="toc:Toce_0988"/>
<dbReference type="Proteomes" id="UP000000272">
    <property type="component" value="Chromosome"/>
</dbReference>
<reference evidence="1 2" key="1">
    <citation type="journal article" date="2010" name="Stand. Genomic Sci.">
        <title>Complete genome sequence of Thermosediminibacter oceani type strain (JW/IW-1228P).</title>
        <authorList>
            <person name="Pitluck S."/>
            <person name="Yasawong M."/>
            <person name="Munk C."/>
            <person name="Nolan M."/>
            <person name="Lapidus A."/>
            <person name="Lucas S."/>
            <person name="Glavina Del Rio T."/>
            <person name="Tice H."/>
            <person name="Cheng J.F."/>
            <person name="Bruce D."/>
            <person name="Detter C."/>
            <person name="Tapia R."/>
            <person name="Han C."/>
            <person name="Goodwin L."/>
            <person name="Liolios K."/>
            <person name="Ivanova N."/>
            <person name="Mavromatis K."/>
            <person name="Mikhailova N."/>
            <person name="Pati A."/>
            <person name="Chen A."/>
            <person name="Palaniappan K."/>
            <person name="Land M."/>
            <person name="Hauser L."/>
            <person name="Chang Y.J."/>
            <person name="Jeffries C.D."/>
            <person name="Rohde M."/>
            <person name="Spring S."/>
            <person name="Sikorski J."/>
            <person name="Goker M."/>
            <person name="Woyke T."/>
            <person name="Bristow J."/>
            <person name="Eisen J.A."/>
            <person name="Markowitz V."/>
            <person name="Hugenholtz P."/>
            <person name="Kyrpides N.C."/>
            <person name="Klenk H.P."/>
        </authorList>
    </citation>
    <scope>NUCLEOTIDE SEQUENCE [LARGE SCALE GENOMIC DNA]</scope>
    <source>
        <strain evidence="2">ATCC BAA-1034 / DSM 16646 / JW/IW-1228P</strain>
    </source>
</reference>
<dbReference type="HOGENOM" id="CLU_2083767_0_0_9"/>
<dbReference type="RefSeq" id="WP_013275790.1">
    <property type="nucleotide sequence ID" value="NC_014377.1"/>
</dbReference>
<protein>
    <submittedName>
        <fullName evidence="1">Uncharacterized protein</fullName>
    </submittedName>
</protein>
<proteinExistence type="predicted"/>
<evidence type="ECO:0000313" key="1">
    <source>
        <dbReference type="EMBL" id="ADL07750.1"/>
    </source>
</evidence>
<dbReference type="EMBL" id="CP002131">
    <property type="protein sequence ID" value="ADL07750.1"/>
    <property type="molecule type" value="Genomic_DNA"/>
</dbReference>
<keyword evidence="2" id="KW-1185">Reference proteome</keyword>
<dbReference type="eggNOG" id="ENOG5032883">
    <property type="taxonomic scope" value="Bacteria"/>
</dbReference>
<sequence>MAEIRPEGYQNIRDYMQANWQYIELRDDAGNPILRLSPADPRVTWTHNAGDQTLKLQIIVKGSDADITLPTTFASSAIYNVATGGNPFSVETFTPFTMENENDELTVIHEIQVPQVV</sequence>